<evidence type="ECO:0000256" key="1">
    <source>
        <dbReference type="SAM" id="Phobius"/>
    </source>
</evidence>
<keyword evidence="3" id="KW-1185">Reference proteome</keyword>
<sequence>MNRSALHRAELHRPEHYVKLYDYTKINVEFYIANYIAKVYINMVFIGIFVNTAVAYNQNTTTCRRRF</sequence>
<keyword evidence="1" id="KW-1133">Transmembrane helix</keyword>
<feature type="transmembrane region" description="Helical" evidence="1">
    <location>
        <begin position="35"/>
        <end position="56"/>
    </location>
</feature>
<name>A0AAD8SVX2_LOLMU</name>
<evidence type="ECO:0000313" key="2">
    <source>
        <dbReference type="EMBL" id="KAK1665368.1"/>
    </source>
</evidence>
<dbReference type="EMBL" id="JAUUTY010000003">
    <property type="protein sequence ID" value="KAK1665368.1"/>
    <property type="molecule type" value="Genomic_DNA"/>
</dbReference>
<organism evidence="2 3">
    <name type="scientific">Lolium multiflorum</name>
    <name type="common">Italian ryegrass</name>
    <name type="synonym">Lolium perenne subsp. multiflorum</name>
    <dbReference type="NCBI Taxonomy" id="4521"/>
    <lineage>
        <taxon>Eukaryota</taxon>
        <taxon>Viridiplantae</taxon>
        <taxon>Streptophyta</taxon>
        <taxon>Embryophyta</taxon>
        <taxon>Tracheophyta</taxon>
        <taxon>Spermatophyta</taxon>
        <taxon>Magnoliopsida</taxon>
        <taxon>Liliopsida</taxon>
        <taxon>Poales</taxon>
        <taxon>Poaceae</taxon>
        <taxon>BOP clade</taxon>
        <taxon>Pooideae</taxon>
        <taxon>Poodae</taxon>
        <taxon>Poeae</taxon>
        <taxon>Poeae Chloroplast Group 2 (Poeae type)</taxon>
        <taxon>Loliodinae</taxon>
        <taxon>Loliinae</taxon>
        <taxon>Lolium</taxon>
    </lineage>
</organism>
<gene>
    <name evidence="2" type="ORF">QYE76_053527</name>
</gene>
<dbReference type="AlphaFoldDB" id="A0AAD8SVX2"/>
<proteinExistence type="predicted"/>
<reference evidence="2" key="1">
    <citation type="submission" date="2023-07" db="EMBL/GenBank/DDBJ databases">
        <title>A chromosome-level genome assembly of Lolium multiflorum.</title>
        <authorList>
            <person name="Chen Y."/>
            <person name="Copetti D."/>
            <person name="Kolliker R."/>
            <person name="Studer B."/>
        </authorList>
    </citation>
    <scope>NUCLEOTIDE SEQUENCE</scope>
    <source>
        <strain evidence="2">02402/16</strain>
        <tissue evidence="2">Leaf</tissue>
    </source>
</reference>
<evidence type="ECO:0000313" key="3">
    <source>
        <dbReference type="Proteomes" id="UP001231189"/>
    </source>
</evidence>
<accession>A0AAD8SVX2</accession>
<comment type="caution">
    <text evidence="2">The sequence shown here is derived from an EMBL/GenBank/DDBJ whole genome shotgun (WGS) entry which is preliminary data.</text>
</comment>
<protein>
    <submittedName>
        <fullName evidence="2">Uncharacterized protein</fullName>
    </submittedName>
</protein>
<dbReference type="Proteomes" id="UP001231189">
    <property type="component" value="Unassembled WGS sequence"/>
</dbReference>
<keyword evidence="1" id="KW-0812">Transmembrane</keyword>
<keyword evidence="1" id="KW-0472">Membrane</keyword>